<feature type="transmembrane region" description="Helical" evidence="5">
    <location>
        <begin position="91"/>
        <end position="108"/>
    </location>
</feature>
<keyword evidence="2 5" id="KW-0812">Transmembrane</keyword>
<keyword evidence="4 5" id="KW-0472">Membrane</keyword>
<proteinExistence type="predicted"/>
<feature type="transmembrane region" description="Helical" evidence="5">
    <location>
        <begin position="152"/>
        <end position="172"/>
    </location>
</feature>
<comment type="caution">
    <text evidence="7">The sequence shown here is derived from an EMBL/GenBank/DDBJ whole genome shotgun (WGS) entry which is preliminary data.</text>
</comment>
<dbReference type="PANTHER" id="PTHR23241">
    <property type="entry name" value="LATE EMBRYOGENESIS ABUNDANT PLANTS LEA-RELATED"/>
    <property type="match status" value="1"/>
</dbReference>
<comment type="subcellular location">
    <subcellularLocation>
        <location evidence="1">Membrane</location>
    </subcellularLocation>
</comment>
<dbReference type="Proteomes" id="UP001321749">
    <property type="component" value="Unassembled WGS sequence"/>
</dbReference>
<reference evidence="7" key="2">
    <citation type="submission" date="2023-06" db="EMBL/GenBank/DDBJ databases">
        <authorList>
            <consortium name="Lawrence Berkeley National Laboratory"/>
            <person name="Mondo S.J."/>
            <person name="Hensen N."/>
            <person name="Bonometti L."/>
            <person name="Westerberg I."/>
            <person name="Brannstrom I.O."/>
            <person name="Guillou S."/>
            <person name="Cros-Aarteil S."/>
            <person name="Calhoun S."/>
            <person name="Haridas S."/>
            <person name="Kuo A."/>
            <person name="Pangilinan J."/>
            <person name="Riley R."/>
            <person name="Labutti K."/>
            <person name="Andreopoulos B."/>
            <person name="Lipzen A."/>
            <person name="Chen C."/>
            <person name="Yanf M."/>
            <person name="Daum C."/>
            <person name="Ng V."/>
            <person name="Clum A."/>
            <person name="Steindorff A."/>
            <person name="Ohm R."/>
            <person name="Martin F."/>
            <person name="Silar P."/>
            <person name="Natvig D."/>
            <person name="Lalanne C."/>
            <person name="Gautier V."/>
            <person name="Ament-Velasquez S.L."/>
            <person name="Kruys A."/>
            <person name="Hutchinson M.I."/>
            <person name="Powell A.J."/>
            <person name="Barry K."/>
            <person name="Miller A.N."/>
            <person name="Grigoriev I.V."/>
            <person name="Debuchy R."/>
            <person name="Gladieux P."/>
            <person name="Thoren M.H."/>
            <person name="Johannesson H."/>
        </authorList>
    </citation>
    <scope>NUCLEOTIDE SEQUENCE</scope>
    <source>
        <strain evidence="7">PSN324</strain>
    </source>
</reference>
<dbReference type="AlphaFoldDB" id="A0AAV9HI47"/>
<name>A0AAV9HI47_9PEZI</name>
<accession>A0AAV9HI47</accession>
<keyword evidence="3 5" id="KW-1133">Transmembrane helix</keyword>
<feature type="transmembrane region" description="Helical" evidence="5">
    <location>
        <begin position="66"/>
        <end position="85"/>
    </location>
</feature>
<dbReference type="Pfam" id="PF13664">
    <property type="entry name" value="DUF4149"/>
    <property type="match status" value="1"/>
</dbReference>
<dbReference type="InterPro" id="IPR025423">
    <property type="entry name" value="TMEM205-like"/>
</dbReference>
<dbReference type="EMBL" id="MU865029">
    <property type="protein sequence ID" value="KAK4459729.1"/>
    <property type="molecule type" value="Genomic_DNA"/>
</dbReference>
<protein>
    <recommendedName>
        <fullName evidence="6">TMEM205-like domain-containing protein</fullName>
    </recommendedName>
</protein>
<dbReference type="GO" id="GO:0016020">
    <property type="term" value="C:membrane"/>
    <property type="evidence" value="ECO:0007669"/>
    <property type="project" value="UniProtKB-SubCell"/>
</dbReference>
<dbReference type="InterPro" id="IPR053009">
    <property type="entry name" value="Xanthocillin_Biosynth-Assoc"/>
</dbReference>
<evidence type="ECO:0000256" key="4">
    <source>
        <dbReference type="ARBA" id="ARBA00023136"/>
    </source>
</evidence>
<dbReference type="PANTHER" id="PTHR23241:SF102">
    <property type="entry name" value="LD23009P"/>
    <property type="match status" value="1"/>
</dbReference>
<gene>
    <name evidence="7" type="ORF">QBC42DRAFT_348581</name>
</gene>
<evidence type="ECO:0000256" key="3">
    <source>
        <dbReference type="ARBA" id="ARBA00022989"/>
    </source>
</evidence>
<reference evidence="7" key="1">
    <citation type="journal article" date="2023" name="Mol. Phylogenet. Evol.">
        <title>Genome-scale phylogeny and comparative genomics of the fungal order Sordariales.</title>
        <authorList>
            <person name="Hensen N."/>
            <person name="Bonometti L."/>
            <person name="Westerberg I."/>
            <person name="Brannstrom I.O."/>
            <person name="Guillou S."/>
            <person name="Cros-Aarteil S."/>
            <person name="Calhoun S."/>
            <person name="Haridas S."/>
            <person name="Kuo A."/>
            <person name="Mondo S."/>
            <person name="Pangilinan J."/>
            <person name="Riley R."/>
            <person name="LaButti K."/>
            <person name="Andreopoulos B."/>
            <person name="Lipzen A."/>
            <person name="Chen C."/>
            <person name="Yan M."/>
            <person name="Daum C."/>
            <person name="Ng V."/>
            <person name="Clum A."/>
            <person name="Steindorff A."/>
            <person name="Ohm R.A."/>
            <person name="Martin F."/>
            <person name="Silar P."/>
            <person name="Natvig D.O."/>
            <person name="Lalanne C."/>
            <person name="Gautier V."/>
            <person name="Ament-Velasquez S.L."/>
            <person name="Kruys A."/>
            <person name="Hutchinson M.I."/>
            <person name="Powell A.J."/>
            <person name="Barry K."/>
            <person name="Miller A.N."/>
            <person name="Grigoriev I.V."/>
            <person name="Debuchy R."/>
            <person name="Gladieux P."/>
            <person name="Hiltunen Thoren M."/>
            <person name="Johannesson H."/>
        </authorList>
    </citation>
    <scope>NUCLEOTIDE SEQUENCE</scope>
    <source>
        <strain evidence="7">PSN324</strain>
    </source>
</reference>
<evidence type="ECO:0000256" key="1">
    <source>
        <dbReference type="ARBA" id="ARBA00004370"/>
    </source>
</evidence>
<evidence type="ECO:0000313" key="7">
    <source>
        <dbReference type="EMBL" id="KAK4459729.1"/>
    </source>
</evidence>
<feature type="domain" description="TMEM205-like" evidence="6">
    <location>
        <begin position="21"/>
        <end position="116"/>
    </location>
</feature>
<evidence type="ECO:0000256" key="5">
    <source>
        <dbReference type="SAM" id="Phobius"/>
    </source>
</evidence>
<evidence type="ECO:0000313" key="8">
    <source>
        <dbReference type="Proteomes" id="UP001321749"/>
    </source>
</evidence>
<evidence type="ECO:0000259" key="6">
    <source>
        <dbReference type="Pfam" id="PF13664"/>
    </source>
</evidence>
<evidence type="ECO:0000256" key="2">
    <source>
        <dbReference type="ARBA" id="ARBA00022692"/>
    </source>
</evidence>
<sequence length="178" mass="19462">MNLVTESCTALTKALPACHLLVYSSLLGTELYQSFVMTKVCYIALPRSAFRTLQKRVFPVYFRAQVALVLLSAVTFPPAGIFGLAINRADWIPHLVAAVTAVLNLGVYEPQTRQCMIGVAHQETRDAANSSGGTKDESTPDMDKAKRGFSRAHAMCIHLNLISIGAMLFYGLRLASRL</sequence>
<organism evidence="7 8">
    <name type="scientific">Cladorrhinum samala</name>
    <dbReference type="NCBI Taxonomy" id="585594"/>
    <lineage>
        <taxon>Eukaryota</taxon>
        <taxon>Fungi</taxon>
        <taxon>Dikarya</taxon>
        <taxon>Ascomycota</taxon>
        <taxon>Pezizomycotina</taxon>
        <taxon>Sordariomycetes</taxon>
        <taxon>Sordariomycetidae</taxon>
        <taxon>Sordariales</taxon>
        <taxon>Podosporaceae</taxon>
        <taxon>Cladorrhinum</taxon>
    </lineage>
</organism>
<keyword evidence="8" id="KW-1185">Reference proteome</keyword>